<dbReference type="Pfam" id="PF02775">
    <property type="entry name" value="TPP_enzyme_C"/>
    <property type="match status" value="1"/>
</dbReference>
<evidence type="ECO:0000313" key="8">
    <source>
        <dbReference type="EMBL" id="MFK4443820.1"/>
    </source>
</evidence>
<dbReference type="Pfam" id="PF00205">
    <property type="entry name" value="TPP_enzyme_M"/>
    <property type="match status" value="1"/>
</dbReference>
<dbReference type="InterPro" id="IPR012000">
    <property type="entry name" value="Thiamin_PyroP_enz_cen_dom"/>
</dbReference>
<gene>
    <name evidence="8" type="ORF">ABH943_003842</name>
</gene>
<feature type="domain" description="Thiamine pyrophosphate enzyme central" evidence="5">
    <location>
        <begin position="203"/>
        <end position="342"/>
    </location>
</feature>
<dbReference type="SUPFAM" id="SSF52518">
    <property type="entry name" value="Thiamin diphosphate-binding fold (THDP-binding)"/>
    <property type="match status" value="2"/>
</dbReference>
<feature type="domain" description="Thiamine pyrophosphate enzyme TPP-binding" evidence="6">
    <location>
        <begin position="418"/>
        <end position="562"/>
    </location>
</feature>
<dbReference type="Gene3D" id="3.40.50.970">
    <property type="match status" value="2"/>
</dbReference>
<evidence type="ECO:0000256" key="1">
    <source>
        <dbReference type="ARBA" id="ARBA00001964"/>
    </source>
</evidence>
<keyword evidence="9" id="KW-1185">Reference proteome</keyword>
<comment type="caution">
    <text evidence="8">The sequence shown here is derived from an EMBL/GenBank/DDBJ whole genome shotgun (WGS) entry which is preliminary data.</text>
</comment>
<dbReference type="InterPro" id="IPR029061">
    <property type="entry name" value="THDP-binding"/>
</dbReference>
<sequence length="601" mass="64833">MAEKKEMTGGQIVVEYLIREKVPYTFGIPGHGNTALLDAFVDRQKEVTLVPAMHEQGASHMADGYYRATGQIAAVCSSIGPGATNTLTGVATAFADSFPQLLITGGVHTYMTGKGVLQEIDRPHGDNFPRMAEPVVKRWWQPSHVAQIPGVMTQAFNVMLEGRRGPALINLPQDLQAESALVELPAPQTHRSHGRLHGDPDDISKAAKLLLSAERPVILAGGGVIAAEASELLVAIAEHVGAAVTTSFMGKGSISEDHPLYAWPCGDLGSIPGNAMTREADVILSIGCRFSDRITSSYRPGVTFDIPKTKLIQVDIDGFEIGKNYPAEVGIVGDAKAILSALLDEMRDLAKPRDYQNAPQFKRLQGLKAEWLEYLRPLRECNHSPMTVSQVLFEARKVLPRNTIVVTDSSNPQNQVFNEFPVYGAKQHITPGGFSGIGFALPAAIGAKLGAPNQPVVAVCGDGAFLQTGQELATAVMMGIPAVFLIINNGGWGAIRNLQLNMFGEDREIITGFKTPDGAPWSAHITNFAKSLGAEGERVEDPRQIGAALQRAIQSGKPYVVEAICAIERPYSNMHPTGWWDITVPAYLGELRDKYVEGRGF</sequence>
<dbReference type="EMBL" id="JBIYDN010000011">
    <property type="protein sequence ID" value="MFK4443820.1"/>
    <property type="molecule type" value="Genomic_DNA"/>
</dbReference>
<organism evidence="8 9">
    <name type="scientific">Caballeronia udeis</name>
    <dbReference type="NCBI Taxonomy" id="1232866"/>
    <lineage>
        <taxon>Bacteria</taxon>
        <taxon>Pseudomonadati</taxon>
        <taxon>Pseudomonadota</taxon>
        <taxon>Betaproteobacteria</taxon>
        <taxon>Burkholderiales</taxon>
        <taxon>Burkholderiaceae</taxon>
        <taxon>Caballeronia</taxon>
    </lineage>
</organism>
<accession>A0ABW8MJG6</accession>
<evidence type="ECO:0000259" key="6">
    <source>
        <dbReference type="Pfam" id="PF02775"/>
    </source>
</evidence>
<dbReference type="EC" id="2.2.1.6" evidence="8"/>
<dbReference type="InterPro" id="IPR000399">
    <property type="entry name" value="TPP-bd_CS"/>
</dbReference>
<dbReference type="PANTHER" id="PTHR18968">
    <property type="entry name" value="THIAMINE PYROPHOSPHATE ENZYMES"/>
    <property type="match status" value="1"/>
</dbReference>
<dbReference type="InterPro" id="IPR012001">
    <property type="entry name" value="Thiamin_PyroP_enz_TPP-bd_dom"/>
</dbReference>
<dbReference type="CDD" id="cd00568">
    <property type="entry name" value="TPP_enzymes"/>
    <property type="match status" value="1"/>
</dbReference>
<dbReference type="Pfam" id="PF02776">
    <property type="entry name" value="TPP_enzyme_N"/>
    <property type="match status" value="1"/>
</dbReference>
<evidence type="ECO:0000313" key="9">
    <source>
        <dbReference type="Proteomes" id="UP001620514"/>
    </source>
</evidence>
<dbReference type="InterPro" id="IPR011766">
    <property type="entry name" value="TPP_enzyme_TPP-bd"/>
</dbReference>
<dbReference type="Proteomes" id="UP001620514">
    <property type="component" value="Unassembled WGS sequence"/>
</dbReference>
<dbReference type="InterPro" id="IPR029035">
    <property type="entry name" value="DHS-like_NAD/FAD-binding_dom"/>
</dbReference>
<reference evidence="8 9" key="1">
    <citation type="submission" date="2024-10" db="EMBL/GenBank/DDBJ databases">
        <authorList>
            <person name="Deangelis K."/>
            <person name="Huntemann M."/>
            <person name="Clum A."/>
            <person name="Wang J."/>
            <person name="Palaniappan K."/>
            <person name="Ritter S."/>
            <person name="Chen I.-M."/>
            <person name="Stamatis D."/>
            <person name="Reddy T."/>
            <person name="O'Malley R."/>
            <person name="Daum C."/>
            <person name="Ng V."/>
            <person name="Ivanova N."/>
            <person name="Kyrpides N."/>
            <person name="Woyke T."/>
        </authorList>
    </citation>
    <scope>NUCLEOTIDE SEQUENCE [LARGE SCALE GENOMIC DNA]</scope>
    <source>
        <strain evidence="8 9">GAS97</strain>
    </source>
</reference>
<dbReference type="RefSeq" id="WP_404608664.1">
    <property type="nucleotide sequence ID" value="NZ_JBIYDN010000011.1"/>
</dbReference>
<dbReference type="PANTHER" id="PTHR18968:SF13">
    <property type="entry name" value="ACETOLACTATE SYNTHASE CATALYTIC SUBUNIT, MITOCHONDRIAL"/>
    <property type="match status" value="1"/>
</dbReference>
<keyword evidence="8" id="KW-0808">Transferase</keyword>
<dbReference type="CDD" id="cd07035">
    <property type="entry name" value="TPP_PYR_POX_like"/>
    <property type="match status" value="1"/>
</dbReference>
<evidence type="ECO:0000256" key="2">
    <source>
        <dbReference type="ARBA" id="ARBA00007812"/>
    </source>
</evidence>
<comment type="similarity">
    <text evidence="2 4">Belongs to the TPP enzyme family.</text>
</comment>
<evidence type="ECO:0000259" key="7">
    <source>
        <dbReference type="Pfam" id="PF02776"/>
    </source>
</evidence>
<dbReference type="GO" id="GO:0003984">
    <property type="term" value="F:acetolactate synthase activity"/>
    <property type="evidence" value="ECO:0007669"/>
    <property type="project" value="UniProtKB-EC"/>
</dbReference>
<dbReference type="InterPro" id="IPR045229">
    <property type="entry name" value="TPP_enz"/>
</dbReference>
<proteinExistence type="inferred from homology"/>
<comment type="cofactor">
    <cofactor evidence="1">
        <name>thiamine diphosphate</name>
        <dbReference type="ChEBI" id="CHEBI:58937"/>
    </cofactor>
</comment>
<evidence type="ECO:0000256" key="3">
    <source>
        <dbReference type="ARBA" id="ARBA00023052"/>
    </source>
</evidence>
<keyword evidence="3 4" id="KW-0786">Thiamine pyrophosphate</keyword>
<dbReference type="Gene3D" id="3.40.50.1220">
    <property type="entry name" value="TPP-binding domain"/>
    <property type="match status" value="1"/>
</dbReference>
<dbReference type="PROSITE" id="PS00187">
    <property type="entry name" value="TPP_ENZYMES"/>
    <property type="match status" value="1"/>
</dbReference>
<reference evidence="8 9" key="2">
    <citation type="submission" date="2024-11" db="EMBL/GenBank/DDBJ databases">
        <title>Using genomics to understand microbial adaptation to soil warming.</title>
        <authorList>
            <person name="Deangelis K.M. PhD."/>
        </authorList>
    </citation>
    <scope>NUCLEOTIDE SEQUENCE [LARGE SCALE GENOMIC DNA]</scope>
    <source>
        <strain evidence="8 9">GAS97</strain>
    </source>
</reference>
<feature type="domain" description="Thiamine pyrophosphate enzyme N-terminal TPP-binding" evidence="7">
    <location>
        <begin position="7"/>
        <end position="121"/>
    </location>
</feature>
<evidence type="ECO:0000256" key="4">
    <source>
        <dbReference type="RuleBase" id="RU362132"/>
    </source>
</evidence>
<name>A0ABW8MJG6_9BURK</name>
<evidence type="ECO:0000259" key="5">
    <source>
        <dbReference type="Pfam" id="PF00205"/>
    </source>
</evidence>
<protein>
    <submittedName>
        <fullName evidence="8">Acetolactate synthase-1/2/3 large subunit</fullName>
        <ecNumber evidence="8">2.2.1.6</ecNumber>
    </submittedName>
</protein>
<dbReference type="SUPFAM" id="SSF52467">
    <property type="entry name" value="DHS-like NAD/FAD-binding domain"/>
    <property type="match status" value="1"/>
</dbReference>